<dbReference type="Pfam" id="PF00990">
    <property type="entry name" value="GGDEF"/>
    <property type="match status" value="1"/>
</dbReference>
<organism evidence="5 6">
    <name type="scientific">Rhodobium orientis</name>
    <dbReference type="NCBI Taxonomy" id="34017"/>
    <lineage>
        <taxon>Bacteria</taxon>
        <taxon>Pseudomonadati</taxon>
        <taxon>Pseudomonadota</taxon>
        <taxon>Alphaproteobacteria</taxon>
        <taxon>Hyphomicrobiales</taxon>
        <taxon>Rhodobiaceae</taxon>
        <taxon>Rhodobium</taxon>
    </lineage>
</organism>
<evidence type="ECO:0000259" key="4">
    <source>
        <dbReference type="PROSITE" id="PS51371"/>
    </source>
</evidence>
<feature type="domain" description="CBS" evidence="4">
    <location>
        <begin position="291"/>
        <end position="354"/>
    </location>
</feature>
<dbReference type="InterPro" id="IPR001633">
    <property type="entry name" value="EAL_dom"/>
</dbReference>
<dbReference type="CDD" id="cd01948">
    <property type="entry name" value="EAL"/>
    <property type="match status" value="1"/>
</dbReference>
<dbReference type="InterPro" id="IPR000644">
    <property type="entry name" value="CBS_dom"/>
</dbReference>
<dbReference type="Gene3D" id="3.30.70.270">
    <property type="match status" value="1"/>
</dbReference>
<dbReference type="PROSITE" id="PS51371">
    <property type="entry name" value="CBS"/>
    <property type="match status" value="1"/>
</dbReference>
<dbReference type="InterPro" id="IPR050706">
    <property type="entry name" value="Cyclic-di-GMP_PDE-like"/>
</dbReference>
<sequence>MAQLRLGWTTDVPEKTFLAPGEAERLARLETLRLETILAIVDYAVHPIVDINSGVVYAYEGLLRNHDKLAFETIGELFDFAYQHDFLAAFETALFEKLLDKFIQLPTGVDHNLFINLDGRDIVGADDPRGALLDMARKRGIEPSCLCFEIAESHKGYMRPAFKEFIQKVRAKGMRIAVDDFGRDFSGYHLMYEYEPDFVKIDRFFVQGVDTSHRKRLFVSTITHLAHVMGARVVAEGVETKGELAVCRDISCDFLQGFLVARPFTDPQRARPFYAFLSDQRADSDSDRNLLVRGEILRIPPIEVETPLETVLSRFRMYREFDYFPVINKNGEPLGIIHENSLKSYTYSRFGFSLLNNAGLDINLRQFVSKSPIADINADPEQILDIFAGVLNSMGVTIVDGSRYVGFLTNTALLKMINEKRLRQAQDQNPLSRLPGNGSINTFIAHISAHVAEPRSICYIDFDNFKPFNDHYGFHIGDRAIMMFADLMRKHLGRRGVFLGHIGGDDFFVGHIGSGFAETITEIATLKATFRRDVESLYCPEDRSRGHIRGRDRQGNEACFPLLDCSVAVLHLEAGTGVDGPERVAHETTLLKREAKASPVGLSVSRLEQQDGNVLVHRVDMANALSRMPEMSGGA</sequence>
<dbReference type="InterPro" id="IPR035919">
    <property type="entry name" value="EAL_sf"/>
</dbReference>
<dbReference type="SMART" id="SM00052">
    <property type="entry name" value="EAL"/>
    <property type="match status" value="1"/>
</dbReference>
<feature type="domain" description="GGDEF" evidence="3">
    <location>
        <begin position="453"/>
        <end position="610"/>
    </location>
</feature>
<accession>A0A327JQ98</accession>
<dbReference type="InterPro" id="IPR000160">
    <property type="entry name" value="GGDEF_dom"/>
</dbReference>
<dbReference type="InterPro" id="IPR043128">
    <property type="entry name" value="Rev_trsase/Diguanyl_cyclase"/>
</dbReference>
<evidence type="ECO:0000259" key="2">
    <source>
        <dbReference type="PROSITE" id="PS50883"/>
    </source>
</evidence>
<dbReference type="PANTHER" id="PTHR33121:SF76">
    <property type="entry name" value="SIGNALING PROTEIN"/>
    <property type="match status" value="1"/>
</dbReference>
<dbReference type="SUPFAM" id="SSF141868">
    <property type="entry name" value="EAL domain-like"/>
    <property type="match status" value="1"/>
</dbReference>
<name>A0A327JQ98_9HYPH</name>
<evidence type="ECO:0008006" key="7">
    <source>
        <dbReference type="Google" id="ProtNLM"/>
    </source>
</evidence>
<comment type="caution">
    <text evidence="5">The sequence shown here is derived from an EMBL/GenBank/DDBJ whole genome shotgun (WGS) entry which is preliminary data.</text>
</comment>
<dbReference type="PROSITE" id="PS50887">
    <property type="entry name" value="GGDEF"/>
    <property type="match status" value="1"/>
</dbReference>
<dbReference type="SMART" id="SM00267">
    <property type="entry name" value="GGDEF"/>
    <property type="match status" value="1"/>
</dbReference>
<evidence type="ECO:0000259" key="3">
    <source>
        <dbReference type="PROSITE" id="PS50887"/>
    </source>
</evidence>
<evidence type="ECO:0000313" key="5">
    <source>
        <dbReference type="EMBL" id="RAI28231.1"/>
    </source>
</evidence>
<evidence type="ECO:0000313" key="6">
    <source>
        <dbReference type="Proteomes" id="UP000249299"/>
    </source>
</evidence>
<keyword evidence="1" id="KW-0129">CBS domain</keyword>
<reference evidence="5 6" key="1">
    <citation type="submission" date="2017-07" db="EMBL/GenBank/DDBJ databases">
        <title>Draft Genome Sequences of Select Purple Nonsulfur Bacteria.</title>
        <authorList>
            <person name="Lasarre B."/>
            <person name="Mckinlay J.B."/>
        </authorList>
    </citation>
    <scope>NUCLEOTIDE SEQUENCE [LARGE SCALE GENOMIC DNA]</scope>
    <source>
        <strain evidence="5 6">DSM 11290</strain>
    </source>
</reference>
<keyword evidence="6" id="KW-1185">Reference proteome</keyword>
<dbReference type="SUPFAM" id="SSF55073">
    <property type="entry name" value="Nucleotide cyclase"/>
    <property type="match status" value="1"/>
</dbReference>
<dbReference type="Pfam" id="PF00563">
    <property type="entry name" value="EAL"/>
    <property type="match status" value="1"/>
</dbReference>
<dbReference type="Gene3D" id="3.20.20.450">
    <property type="entry name" value="EAL domain"/>
    <property type="match status" value="1"/>
</dbReference>
<dbReference type="EMBL" id="NPEV01000011">
    <property type="protein sequence ID" value="RAI28231.1"/>
    <property type="molecule type" value="Genomic_DNA"/>
</dbReference>
<dbReference type="AlphaFoldDB" id="A0A327JQ98"/>
<dbReference type="InterPro" id="IPR046342">
    <property type="entry name" value="CBS_dom_sf"/>
</dbReference>
<dbReference type="InterPro" id="IPR029787">
    <property type="entry name" value="Nucleotide_cyclase"/>
</dbReference>
<dbReference type="PROSITE" id="PS50883">
    <property type="entry name" value="EAL"/>
    <property type="match status" value="1"/>
</dbReference>
<dbReference type="Pfam" id="PF00571">
    <property type="entry name" value="CBS"/>
    <property type="match status" value="1"/>
</dbReference>
<dbReference type="SUPFAM" id="SSF54631">
    <property type="entry name" value="CBS-domain pair"/>
    <property type="match status" value="1"/>
</dbReference>
<dbReference type="PANTHER" id="PTHR33121">
    <property type="entry name" value="CYCLIC DI-GMP PHOSPHODIESTERASE PDEF"/>
    <property type="match status" value="1"/>
</dbReference>
<protein>
    <recommendedName>
        <fullName evidence="7">GGDEF domain-containing protein</fullName>
    </recommendedName>
</protein>
<dbReference type="RefSeq" id="WP_111433771.1">
    <property type="nucleotide sequence ID" value="NZ_JACIGG010000002.1"/>
</dbReference>
<gene>
    <name evidence="5" type="ORF">CH339_07760</name>
</gene>
<proteinExistence type="predicted"/>
<evidence type="ECO:0000256" key="1">
    <source>
        <dbReference type="PROSITE-ProRule" id="PRU00703"/>
    </source>
</evidence>
<dbReference type="GO" id="GO:0071111">
    <property type="term" value="F:cyclic-guanylate-specific phosphodiesterase activity"/>
    <property type="evidence" value="ECO:0007669"/>
    <property type="project" value="InterPro"/>
</dbReference>
<dbReference type="OrthoDB" id="1673646at2"/>
<feature type="domain" description="EAL" evidence="2">
    <location>
        <begin position="25"/>
        <end position="277"/>
    </location>
</feature>
<dbReference type="NCBIfam" id="TIGR00254">
    <property type="entry name" value="GGDEF"/>
    <property type="match status" value="1"/>
</dbReference>
<dbReference type="Proteomes" id="UP000249299">
    <property type="component" value="Unassembled WGS sequence"/>
</dbReference>